<evidence type="ECO:0000313" key="3">
    <source>
        <dbReference type="Proteomes" id="UP000823941"/>
    </source>
</evidence>
<proteinExistence type="predicted"/>
<dbReference type="Proteomes" id="UP000823941">
    <property type="component" value="Chromosome 22"/>
</dbReference>
<keyword evidence="1" id="KW-0472">Membrane</keyword>
<accession>A0ABQ7Q3J5</accession>
<reference evidence="2 3" key="1">
    <citation type="submission" date="2021-06" db="EMBL/GenBank/DDBJ databases">
        <title>A haploid diamondback moth (Plutella xylostella L.) genome assembly resolves 31 chromosomes and identifies a diamide resistance mutation.</title>
        <authorList>
            <person name="Ward C.M."/>
            <person name="Perry K.D."/>
            <person name="Baker G."/>
            <person name="Powis K."/>
            <person name="Heckel D.G."/>
            <person name="Baxter S.W."/>
        </authorList>
    </citation>
    <scope>NUCLEOTIDE SEQUENCE [LARGE SCALE GENOMIC DNA]</scope>
    <source>
        <strain evidence="2 3">LV</strain>
        <tissue evidence="2">Single pupa</tissue>
    </source>
</reference>
<comment type="caution">
    <text evidence="2">The sequence shown here is derived from an EMBL/GenBank/DDBJ whole genome shotgun (WGS) entry which is preliminary data.</text>
</comment>
<keyword evidence="3" id="KW-1185">Reference proteome</keyword>
<protein>
    <recommendedName>
        <fullName evidence="4">Envelope fusion protein</fullName>
    </recommendedName>
</protein>
<dbReference type="Pfam" id="PF12259">
    <property type="entry name" value="Baculo_F"/>
    <property type="match status" value="1"/>
</dbReference>
<feature type="transmembrane region" description="Helical" evidence="1">
    <location>
        <begin position="256"/>
        <end position="275"/>
    </location>
</feature>
<name>A0ABQ7Q3J5_PLUXY</name>
<dbReference type="InterPro" id="IPR022048">
    <property type="entry name" value="Envelope_fusion-like"/>
</dbReference>
<sequence length="321" mass="37175">MLKKLKQLYTSDNILSLDIRYYYDLISLGYYFIEKKIVIVLKFPLVLLPTYDLYRLCPVPNKYSQIILPTLPFMATNSKEFVYMEAECQKVATWYICNHKARIQNKEHRDCVYDLIYQQEIEGTCHPTPISLYKEALLELDSQHYIMSFPKPTKVQLECGQEEHRLLEGSFLATIPHNCYIKSPEFTAYNIENKVLGYAVEITASQKLPESSKSRVRYNFTTIDLNKLHNIQQQIMTESPAKLDTADVSSLYHTTIPVYIIILSGASVLTIIILIQRRRRNIKWNPKLQSNAETKLPSSTNESMTSLEERKAATFAVHVSK</sequence>
<evidence type="ECO:0000256" key="1">
    <source>
        <dbReference type="SAM" id="Phobius"/>
    </source>
</evidence>
<keyword evidence="1" id="KW-1133">Transmembrane helix</keyword>
<gene>
    <name evidence="2" type="ORF">JYU34_016821</name>
</gene>
<keyword evidence="1" id="KW-0812">Transmembrane</keyword>
<evidence type="ECO:0000313" key="2">
    <source>
        <dbReference type="EMBL" id="KAG7299811.1"/>
    </source>
</evidence>
<dbReference type="EMBL" id="JAHIBW010000022">
    <property type="protein sequence ID" value="KAG7299811.1"/>
    <property type="molecule type" value="Genomic_DNA"/>
</dbReference>
<evidence type="ECO:0008006" key="4">
    <source>
        <dbReference type="Google" id="ProtNLM"/>
    </source>
</evidence>
<organism evidence="2 3">
    <name type="scientific">Plutella xylostella</name>
    <name type="common">Diamondback moth</name>
    <name type="synonym">Plutella maculipennis</name>
    <dbReference type="NCBI Taxonomy" id="51655"/>
    <lineage>
        <taxon>Eukaryota</taxon>
        <taxon>Metazoa</taxon>
        <taxon>Ecdysozoa</taxon>
        <taxon>Arthropoda</taxon>
        <taxon>Hexapoda</taxon>
        <taxon>Insecta</taxon>
        <taxon>Pterygota</taxon>
        <taxon>Neoptera</taxon>
        <taxon>Endopterygota</taxon>
        <taxon>Lepidoptera</taxon>
        <taxon>Glossata</taxon>
        <taxon>Ditrysia</taxon>
        <taxon>Yponomeutoidea</taxon>
        <taxon>Plutellidae</taxon>
        <taxon>Plutella</taxon>
    </lineage>
</organism>